<comment type="caution">
    <text evidence="9">The sequence shown here is derived from an EMBL/GenBank/DDBJ whole genome shotgun (WGS) entry which is preliminary data.</text>
</comment>
<keyword evidence="6 8" id="KW-1133">Transmembrane helix</keyword>
<dbReference type="PANTHER" id="PTHR32063:SF10">
    <property type="entry name" value="EFFLUX PUMP MEMBRANE TRANSPORTER"/>
    <property type="match status" value="1"/>
</dbReference>
<dbReference type="FunFam" id="1.20.1640.10:FF:000001">
    <property type="entry name" value="Efflux pump membrane transporter"/>
    <property type="match status" value="1"/>
</dbReference>
<dbReference type="GO" id="GO:0042910">
    <property type="term" value="F:xenobiotic transmembrane transporter activity"/>
    <property type="evidence" value="ECO:0007669"/>
    <property type="project" value="TreeGrafter"/>
</dbReference>
<proteinExistence type="predicted"/>
<feature type="transmembrane region" description="Helical" evidence="8">
    <location>
        <begin position="110"/>
        <end position="130"/>
    </location>
</feature>
<feature type="transmembrane region" description="Helical" evidence="8">
    <location>
        <begin position="68"/>
        <end position="89"/>
    </location>
</feature>
<dbReference type="PANTHER" id="PTHR32063">
    <property type="match status" value="1"/>
</dbReference>
<dbReference type="Pfam" id="PF00873">
    <property type="entry name" value="ACR_tran"/>
    <property type="match status" value="1"/>
</dbReference>
<gene>
    <name evidence="9" type="ORF">DPQ33_19060</name>
</gene>
<evidence type="ECO:0000256" key="3">
    <source>
        <dbReference type="ARBA" id="ARBA00022475"/>
    </source>
</evidence>
<dbReference type="InterPro" id="IPR001036">
    <property type="entry name" value="Acrflvin-R"/>
</dbReference>
<feature type="transmembrane region" description="Helical" evidence="8">
    <location>
        <begin position="12"/>
        <end position="35"/>
    </location>
</feature>
<dbReference type="Proteomes" id="UP000448292">
    <property type="component" value="Unassembled WGS sequence"/>
</dbReference>
<dbReference type="SUPFAM" id="SSF82866">
    <property type="entry name" value="Multidrug efflux transporter AcrB transmembrane domain"/>
    <property type="match status" value="1"/>
</dbReference>
<dbReference type="Gene3D" id="1.20.1640.10">
    <property type="entry name" value="Multidrug efflux transporter AcrB transmembrane domain"/>
    <property type="match status" value="2"/>
</dbReference>
<evidence type="ECO:0000256" key="1">
    <source>
        <dbReference type="ARBA" id="ARBA00004429"/>
    </source>
</evidence>
<sequence>VPFDTAPFVKLSIMKVIQTFVEAMVLVFLVMLLFLHKMRCTLIPAIVAPVALLVTFTVMLLSGYSINILTMFGMVLAIGSIVDDAIVVVENVERLMEEKGLSPRDATRQAMQEITPAIIGITQVLTALFIPMGFAEGSVGIIYRQFCISTAVSILLSAFLALTLTPALCATLLKPHNAGKRGGGSFAVGFNVRFRSLTARYEAGLGAVLQ</sequence>
<keyword evidence="5 8" id="KW-0812">Transmembrane</keyword>
<dbReference type="RefSeq" id="WP_144304737.1">
    <property type="nucleotide sequence ID" value="NZ_QMIE01000148.1"/>
</dbReference>
<evidence type="ECO:0000256" key="7">
    <source>
        <dbReference type="ARBA" id="ARBA00023136"/>
    </source>
</evidence>
<evidence type="ECO:0000313" key="9">
    <source>
        <dbReference type="EMBL" id="TVM09735.1"/>
    </source>
</evidence>
<keyword evidence="2" id="KW-0813">Transport</keyword>
<evidence type="ECO:0000313" key="10">
    <source>
        <dbReference type="Proteomes" id="UP000448292"/>
    </source>
</evidence>
<evidence type="ECO:0000256" key="4">
    <source>
        <dbReference type="ARBA" id="ARBA00022519"/>
    </source>
</evidence>
<reference evidence="9 10" key="1">
    <citation type="submission" date="2018-06" db="EMBL/GenBank/DDBJ databases">
        <title>Complete genome of Desulfovibrio indonesiensis P37SLT.</title>
        <authorList>
            <person name="Crispim J.S."/>
            <person name="Vidigal P.M.P."/>
            <person name="Silva L.C.F."/>
            <person name="Laguardia C.N."/>
            <person name="Araujo L.C."/>
            <person name="Dias R.S."/>
            <person name="Sousa M.P."/>
            <person name="Paula S.O."/>
            <person name="Silva C."/>
        </authorList>
    </citation>
    <scope>NUCLEOTIDE SEQUENCE [LARGE SCALE GENOMIC DNA]</scope>
    <source>
        <strain evidence="9 10">P37SLT</strain>
    </source>
</reference>
<feature type="non-terminal residue" evidence="9">
    <location>
        <position position="210"/>
    </location>
</feature>
<dbReference type="PRINTS" id="PR00702">
    <property type="entry name" value="ACRIFLAVINRP"/>
</dbReference>
<evidence type="ECO:0000256" key="6">
    <source>
        <dbReference type="ARBA" id="ARBA00022989"/>
    </source>
</evidence>
<keyword evidence="7 8" id="KW-0472">Membrane</keyword>
<keyword evidence="3" id="KW-1003">Cell membrane</keyword>
<dbReference type="GO" id="GO:0005886">
    <property type="term" value="C:plasma membrane"/>
    <property type="evidence" value="ECO:0007669"/>
    <property type="project" value="UniProtKB-SubCell"/>
</dbReference>
<comment type="subcellular location">
    <subcellularLocation>
        <location evidence="1">Cell inner membrane</location>
        <topology evidence="1">Multi-pass membrane protein</topology>
    </subcellularLocation>
</comment>
<keyword evidence="10" id="KW-1185">Reference proteome</keyword>
<accession>A0A7M3M9D6</accession>
<evidence type="ECO:0000256" key="8">
    <source>
        <dbReference type="SAM" id="Phobius"/>
    </source>
</evidence>
<name>A0A7M3M9D6_9BACT</name>
<evidence type="ECO:0000256" key="2">
    <source>
        <dbReference type="ARBA" id="ARBA00022448"/>
    </source>
</evidence>
<feature type="transmembrane region" description="Helical" evidence="8">
    <location>
        <begin position="42"/>
        <end position="62"/>
    </location>
</feature>
<organism evidence="9 10">
    <name type="scientific">Oceanidesulfovibrio indonesiensis</name>
    <dbReference type="NCBI Taxonomy" id="54767"/>
    <lineage>
        <taxon>Bacteria</taxon>
        <taxon>Pseudomonadati</taxon>
        <taxon>Thermodesulfobacteriota</taxon>
        <taxon>Desulfovibrionia</taxon>
        <taxon>Desulfovibrionales</taxon>
        <taxon>Desulfovibrionaceae</taxon>
        <taxon>Oceanidesulfovibrio</taxon>
    </lineage>
</organism>
<protein>
    <submittedName>
        <fullName evidence="9">Multidrug efflux RND transporter permease subunit</fullName>
    </submittedName>
</protein>
<keyword evidence="4" id="KW-0997">Cell inner membrane</keyword>
<dbReference type="AlphaFoldDB" id="A0A7M3M9D6"/>
<evidence type="ECO:0000256" key="5">
    <source>
        <dbReference type="ARBA" id="ARBA00022692"/>
    </source>
</evidence>
<dbReference type="EMBL" id="QMIE01000148">
    <property type="protein sequence ID" value="TVM09735.1"/>
    <property type="molecule type" value="Genomic_DNA"/>
</dbReference>
<feature type="non-terminal residue" evidence="9">
    <location>
        <position position="1"/>
    </location>
</feature>
<dbReference type="OrthoDB" id="9759330at2"/>
<feature type="transmembrane region" description="Helical" evidence="8">
    <location>
        <begin position="142"/>
        <end position="173"/>
    </location>
</feature>